<protein>
    <submittedName>
        <fullName evidence="2">Uncharacterized protein</fullName>
    </submittedName>
</protein>
<accession>A0A5B7IDI1</accession>
<dbReference type="AlphaFoldDB" id="A0A5B7IDI1"/>
<organism evidence="2 3">
    <name type="scientific">Portunus trituberculatus</name>
    <name type="common">Swimming crab</name>
    <name type="synonym">Neptunus trituberculatus</name>
    <dbReference type="NCBI Taxonomy" id="210409"/>
    <lineage>
        <taxon>Eukaryota</taxon>
        <taxon>Metazoa</taxon>
        <taxon>Ecdysozoa</taxon>
        <taxon>Arthropoda</taxon>
        <taxon>Crustacea</taxon>
        <taxon>Multicrustacea</taxon>
        <taxon>Malacostraca</taxon>
        <taxon>Eumalacostraca</taxon>
        <taxon>Eucarida</taxon>
        <taxon>Decapoda</taxon>
        <taxon>Pleocyemata</taxon>
        <taxon>Brachyura</taxon>
        <taxon>Eubrachyura</taxon>
        <taxon>Portunoidea</taxon>
        <taxon>Portunidae</taxon>
        <taxon>Portuninae</taxon>
        <taxon>Portunus</taxon>
    </lineage>
</organism>
<sequence length="72" mass="8212">MDSPDGLAGHTVAGEERLVPNIRATRPVTPRKSQQRHGSPGKTARESRQDMFGQRWARRKGRRGRQNMFGER</sequence>
<dbReference type="EMBL" id="VSRR010049720">
    <property type="protein sequence ID" value="MPC78918.1"/>
    <property type="molecule type" value="Genomic_DNA"/>
</dbReference>
<evidence type="ECO:0000313" key="2">
    <source>
        <dbReference type="EMBL" id="MPC78918.1"/>
    </source>
</evidence>
<keyword evidence="3" id="KW-1185">Reference proteome</keyword>
<name>A0A5B7IDI1_PORTR</name>
<dbReference type="Proteomes" id="UP000324222">
    <property type="component" value="Unassembled WGS sequence"/>
</dbReference>
<evidence type="ECO:0000313" key="3">
    <source>
        <dbReference type="Proteomes" id="UP000324222"/>
    </source>
</evidence>
<proteinExistence type="predicted"/>
<feature type="compositionally biased region" description="Basic residues" evidence="1">
    <location>
        <begin position="56"/>
        <end position="65"/>
    </location>
</feature>
<reference evidence="2 3" key="1">
    <citation type="submission" date="2019-05" db="EMBL/GenBank/DDBJ databases">
        <title>Another draft genome of Portunus trituberculatus and its Hox gene families provides insights of decapod evolution.</title>
        <authorList>
            <person name="Jeong J.-H."/>
            <person name="Song I."/>
            <person name="Kim S."/>
            <person name="Choi T."/>
            <person name="Kim D."/>
            <person name="Ryu S."/>
            <person name="Kim W."/>
        </authorList>
    </citation>
    <scope>NUCLEOTIDE SEQUENCE [LARGE SCALE GENOMIC DNA]</scope>
    <source>
        <tissue evidence="2">Muscle</tissue>
    </source>
</reference>
<evidence type="ECO:0000256" key="1">
    <source>
        <dbReference type="SAM" id="MobiDB-lite"/>
    </source>
</evidence>
<comment type="caution">
    <text evidence="2">The sequence shown here is derived from an EMBL/GenBank/DDBJ whole genome shotgun (WGS) entry which is preliminary data.</text>
</comment>
<feature type="region of interest" description="Disordered" evidence="1">
    <location>
        <begin position="1"/>
        <end position="72"/>
    </location>
</feature>
<gene>
    <name evidence="2" type="ORF">E2C01_073425</name>
</gene>